<evidence type="ECO:0000256" key="1">
    <source>
        <dbReference type="SAM" id="MobiDB-lite"/>
    </source>
</evidence>
<feature type="region of interest" description="Disordered" evidence="1">
    <location>
        <begin position="1"/>
        <end position="32"/>
    </location>
</feature>
<name>X1K5R1_9ZZZZ</name>
<evidence type="ECO:0000313" key="2">
    <source>
        <dbReference type="EMBL" id="GAI02372.1"/>
    </source>
</evidence>
<dbReference type="EMBL" id="BARV01010819">
    <property type="protein sequence ID" value="GAI02372.1"/>
    <property type="molecule type" value="Genomic_DNA"/>
</dbReference>
<dbReference type="AlphaFoldDB" id="X1K5R1"/>
<comment type="caution">
    <text evidence="2">The sequence shown here is derived from an EMBL/GenBank/DDBJ whole genome shotgun (WGS) entry which is preliminary data.</text>
</comment>
<gene>
    <name evidence="2" type="ORF">S06H3_20792</name>
</gene>
<proteinExistence type="predicted"/>
<accession>X1K5R1</accession>
<organism evidence="2">
    <name type="scientific">marine sediment metagenome</name>
    <dbReference type="NCBI Taxonomy" id="412755"/>
    <lineage>
        <taxon>unclassified sequences</taxon>
        <taxon>metagenomes</taxon>
        <taxon>ecological metagenomes</taxon>
    </lineage>
</organism>
<reference evidence="2" key="1">
    <citation type="journal article" date="2014" name="Front. Microbiol.">
        <title>High frequency of phylogenetically diverse reductive dehalogenase-homologous genes in deep subseafloor sedimentary metagenomes.</title>
        <authorList>
            <person name="Kawai M."/>
            <person name="Futagami T."/>
            <person name="Toyoda A."/>
            <person name="Takaki Y."/>
            <person name="Nishi S."/>
            <person name="Hori S."/>
            <person name="Arai W."/>
            <person name="Tsubouchi T."/>
            <person name="Morono Y."/>
            <person name="Uchiyama I."/>
            <person name="Ito T."/>
            <person name="Fujiyama A."/>
            <person name="Inagaki F."/>
            <person name="Takami H."/>
        </authorList>
    </citation>
    <scope>NUCLEOTIDE SEQUENCE</scope>
    <source>
        <strain evidence="2">Expedition CK06-06</strain>
    </source>
</reference>
<sequence>AKATSPHTSQNPGNPPGAGLHPGDEALPPESP</sequence>
<feature type="non-terminal residue" evidence="2">
    <location>
        <position position="1"/>
    </location>
</feature>
<feature type="compositionally biased region" description="Polar residues" evidence="1">
    <location>
        <begin position="1"/>
        <end position="12"/>
    </location>
</feature>
<protein>
    <submittedName>
        <fullName evidence="2">Uncharacterized protein</fullName>
    </submittedName>
</protein>